<reference evidence="2" key="1">
    <citation type="journal article" date="2023" name="Nat. Plants">
        <title>Single-cell RNA sequencing provides a high-resolution roadmap for understanding the multicellular compartmentation of specialized metabolism.</title>
        <authorList>
            <person name="Sun S."/>
            <person name="Shen X."/>
            <person name="Li Y."/>
            <person name="Li Y."/>
            <person name="Wang S."/>
            <person name="Li R."/>
            <person name="Zhang H."/>
            <person name="Shen G."/>
            <person name="Guo B."/>
            <person name="Wei J."/>
            <person name="Xu J."/>
            <person name="St-Pierre B."/>
            <person name="Chen S."/>
            <person name="Sun C."/>
        </authorList>
    </citation>
    <scope>NUCLEOTIDE SEQUENCE [LARGE SCALE GENOMIC DNA]</scope>
</reference>
<organism evidence="1 2">
    <name type="scientific">Catharanthus roseus</name>
    <name type="common">Madagascar periwinkle</name>
    <name type="synonym">Vinca rosea</name>
    <dbReference type="NCBI Taxonomy" id="4058"/>
    <lineage>
        <taxon>Eukaryota</taxon>
        <taxon>Viridiplantae</taxon>
        <taxon>Streptophyta</taxon>
        <taxon>Embryophyta</taxon>
        <taxon>Tracheophyta</taxon>
        <taxon>Spermatophyta</taxon>
        <taxon>Magnoliopsida</taxon>
        <taxon>eudicotyledons</taxon>
        <taxon>Gunneridae</taxon>
        <taxon>Pentapetalae</taxon>
        <taxon>asterids</taxon>
        <taxon>lamiids</taxon>
        <taxon>Gentianales</taxon>
        <taxon>Apocynaceae</taxon>
        <taxon>Rauvolfioideae</taxon>
        <taxon>Vinceae</taxon>
        <taxon>Catharanthinae</taxon>
        <taxon>Catharanthus</taxon>
    </lineage>
</organism>
<evidence type="ECO:0000313" key="2">
    <source>
        <dbReference type="Proteomes" id="UP001060085"/>
    </source>
</evidence>
<keyword evidence="2" id="KW-1185">Reference proteome</keyword>
<evidence type="ECO:0000313" key="1">
    <source>
        <dbReference type="EMBL" id="KAI5662745.1"/>
    </source>
</evidence>
<dbReference type="EMBL" id="CM044705">
    <property type="protein sequence ID" value="KAI5662745.1"/>
    <property type="molecule type" value="Genomic_DNA"/>
</dbReference>
<comment type="caution">
    <text evidence="1">The sequence shown here is derived from an EMBL/GenBank/DDBJ whole genome shotgun (WGS) entry which is preliminary data.</text>
</comment>
<dbReference type="Proteomes" id="UP001060085">
    <property type="component" value="Linkage Group LG05"/>
</dbReference>
<gene>
    <name evidence="1" type="ORF">M9H77_22068</name>
</gene>
<protein>
    <submittedName>
        <fullName evidence="1">Uncharacterized protein</fullName>
    </submittedName>
</protein>
<accession>A0ACC0AQW9</accession>
<sequence length="683" mass="76867">MKRKGVATWEKLARYVEASPATWRPFCGRLGVDFCVQVASVGKRRFPSDIVPDSTDSKASASCLCVDFYCAVYLLSLCCNSVLHSQALRTLWDTPVVVKFSALTGLCICNGPIFALGKSYPLRAVNPLYVLVAFTLLLCCSFFLLNLAGSSSFFLACRHYVVLLFLWFWSAACVAWPLGHFVRAQVENNVPETSVSTSRTLGPDDTLSSAKGKASSDQPKQDLPKKSFVYLFKDNRNPNKEITLYKIENQDDMVEIEEEEVDDVIKTWGHALVGYVVGGFPGMAASSKLTSSLKVPTKFQVHKSGWIIFKFNNEEDRQHDPYKIFGRPFILKNMPPLFEFDTCKNTLMPVWVTLLGLPMDLWTEKALAKICSKIGEPLCTDTMTEKRERVSYAWALIEVNVTKELVTEIYIHLPNGNIREQFVIYENVPKFCSFCKMLRYSIDGCKKKKQEVTGGKQKEGAQNQFADGGGKWRSNKNGEGQASSSFLKQGMAMKEPHKKDIASVTQNHPPDGQDPGAAKGKKGDFNSVLYSGDREGHVQVSSYEVRDFMTCCVDLGLGNVQVWFSEGLYANARFLPSGFISDHLSCIVSLFEEPKIHKPNFMFFNMQCEHDLFLGLVEAGWSISVIGTKQYILCYKLKKLKRSLKDLNKKHYGYISSKTEAVKSELKQKQEELHDNPHDEQLK</sequence>
<proteinExistence type="predicted"/>
<name>A0ACC0AQW9_CATRO</name>